<name>A0ABV6IXQ8_9PROT</name>
<keyword evidence="2" id="KW-0808">Transferase</keyword>
<evidence type="ECO:0000256" key="4">
    <source>
        <dbReference type="ARBA" id="ARBA00023315"/>
    </source>
</evidence>
<evidence type="ECO:0000313" key="6">
    <source>
        <dbReference type="EMBL" id="MFC0388398.1"/>
    </source>
</evidence>
<dbReference type="InterPro" id="IPR018357">
    <property type="entry name" value="Hexapep_transf_CS"/>
</dbReference>
<dbReference type="CDD" id="cd03349">
    <property type="entry name" value="LbH_XAT"/>
    <property type="match status" value="1"/>
</dbReference>
<dbReference type="InterPro" id="IPR050179">
    <property type="entry name" value="Trans_hexapeptide_repeat"/>
</dbReference>
<evidence type="ECO:0000256" key="3">
    <source>
        <dbReference type="ARBA" id="ARBA00022737"/>
    </source>
</evidence>
<dbReference type="PANTHER" id="PTHR43300:SF11">
    <property type="entry name" value="ACETYLTRANSFERASE RV3034C-RELATED"/>
    <property type="match status" value="1"/>
</dbReference>
<proteinExistence type="inferred from homology"/>
<dbReference type="PANTHER" id="PTHR43300">
    <property type="entry name" value="ACETYLTRANSFERASE"/>
    <property type="match status" value="1"/>
</dbReference>
<evidence type="ECO:0000256" key="2">
    <source>
        <dbReference type="ARBA" id="ARBA00022679"/>
    </source>
</evidence>
<dbReference type="NCBIfam" id="TIGR03308">
    <property type="entry name" value="phn_thr-fam"/>
    <property type="match status" value="1"/>
</dbReference>
<accession>A0ABV6IXQ8</accession>
<dbReference type="PROSITE" id="PS00101">
    <property type="entry name" value="HEXAPEP_TRANSFERASES"/>
    <property type="match status" value="1"/>
</dbReference>
<dbReference type="RefSeq" id="WP_377054764.1">
    <property type="nucleotide sequence ID" value="NZ_JBHLVZ010000083.1"/>
</dbReference>
<dbReference type="InterPro" id="IPR011004">
    <property type="entry name" value="Trimer_LpxA-like_sf"/>
</dbReference>
<dbReference type="Pfam" id="PF00132">
    <property type="entry name" value="Hexapep"/>
    <property type="match status" value="1"/>
</dbReference>
<protein>
    <submittedName>
        <fullName evidence="6">Chloramphenicol acetyltransferase</fullName>
    </submittedName>
</protein>
<dbReference type="EMBL" id="JBHLVZ010000083">
    <property type="protein sequence ID" value="MFC0388398.1"/>
    <property type="molecule type" value="Genomic_DNA"/>
</dbReference>
<evidence type="ECO:0000256" key="1">
    <source>
        <dbReference type="ARBA" id="ARBA00007274"/>
    </source>
</evidence>
<keyword evidence="7" id="KW-1185">Reference proteome</keyword>
<reference evidence="6 7" key="1">
    <citation type="submission" date="2024-09" db="EMBL/GenBank/DDBJ databases">
        <authorList>
            <person name="Sun Q."/>
            <person name="Mori K."/>
        </authorList>
    </citation>
    <scope>NUCLEOTIDE SEQUENCE [LARGE SCALE GENOMIC DNA]</scope>
    <source>
        <strain evidence="6 7">CCM 7468</strain>
    </source>
</reference>
<comment type="caution">
    <text evidence="6">The sequence shown here is derived from an EMBL/GenBank/DDBJ whole genome shotgun (WGS) entry which is preliminary data.</text>
</comment>
<organism evidence="6 7">
    <name type="scientific">Muricoccus vinaceus</name>
    <dbReference type="NCBI Taxonomy" id="424704"/>
    <lineage>
        <taxon>Bacteria</taxon>
        <taxon>Pseudomonadati</taxon>
        <taxon>Pseudomonadota</taxon>
        <taxon>Alphaproteobacteria</taxon>
        <taxon>Acetobacterales</taxon>
        <taxon>Roseomonadaceae</taxon>
        <taxon>Muricoccus</taxon>
    </lineage>
</organism>
<dbReference type="SUPFAM" id="SSF51161">
    <property type="entry name" value="Trimeric LpxA-like enzymes"/>
    <property type="match status" value="1"/>
</dbReference>
<keyword evidence="3" id="KW-0677">Repeat</keyword>
<dbReference type="InterPro" id="IPR017694">
    <property type="entry name" value="Phosphonate_tfrase_rpt"/>
</dbReference>
<dbReference type="Proteomes" id="UP001589789">
    <property type="component" value="Unassembled WGS sequence"/>
</dbReference>
<dbReference type="InterPro" id="IPR001451">
    <property type="entry name" value="Hexapep"/>
</dbReference>
<evidence type="ECO:0000313" key="7">
    <source>
        <dbReference type="Proteomes" id="UP001589789"/>
    </source>
</evidence>
<gene>
    <name evidence="6" type="ORF">ACFFIC_23060</name>
</gene>
<keyword evidence="4" id="KW-0012">Acyltransferase</keyword>
<sequence length="224" mass="24159">MLKEERPPAAAVLPDPDTAGKSLGARPSIHPTAEVRDSVFGHFCEVGAGTRVAESVFGDYSYVARDSDIIYAEIGRFCSIAAGVRINPGNHPLDRVALNHFTYRSSAYGLGEDDAAFFDWRRSHRVTLGHDVWIGHGAVILPGVTIGTGAAIGAGAVVSKDVPDFAIVVGVPGRVLRHRFPPEIVAALHRIAWWSWPHERLGEAMQDFRRMSAGAFCAKHDPGA</sequence>
<comment type="similarity">
    <text evidence="1">Belongs to the transferase hexapeptide repeat family.</text>
</comment>
<feature type="region of interest" description="Disordered" evidence="5">
    <location>
        <begin position="1"/>
        <end position="26"/>
    </location>
</feature>
<evidence type="ECO:0000256" key="5">
    <source>
        <dbReference type="SAM" id="MobiDB-lite"/>
    </source>
</evidence>
<dbReference type="Gene3D" id="2.160.10.10">
    <property type="entry name" value="Hexapeptide repeat proteins"/>
    <property type="match status" value="1"/>
</dbReference>